<sequence length="162" mass="19266">MTNPILYRKRLIPEECILLKDDILLYRDDHIILTKWNTLHPKKTLHHGLSCYLLDKGIKVSKFYDHESRLISWYCDIITYDYEESTDTYIFTDLLADVIVYPDGKLKVIDLDELADAAEQALITPEMMLKALRQLDTLLHVIYRDDFYKYQKYIEDAENQDI</sequence>
<dbReference type="InterPro" id="IPR035930">
    <property type="entry name" value="FomD-like_sf"/>
</dbReference>
<accession>A0A4U8Q613</accession>
<dbReference type="InterPro" id="IPR007295">
    <property type="entry name" value="DUF402"/>
</dbReference>
<dbReference type="Proteomes" id="UP000306509">
    <property type="component" value="Unassembled WGS sequence"/>
</dbReference>
<keyword evidence="3" id="KW-1185">Reference proteome</keyword>
<proteinExistence type="predicted"/>
<protein>
    <recommendedName>
        <fullName evidence="1">DUF402 domain-containing protein</fullName>
    </recommendedName>
</protein>
<dbReference type="Pfam" id="PF04167">
    <property type="entry name" value="DUF402"/>
    <property type="match status" value="1"/>
</dbReference>
<dbReference type="Gene3D" id="2.40.380.10">
    <property type="entry name" value="FomD-like"/>
    <property type="match status" value="1"/>
</dbReference>
<organism evidence="2 3">
    <name type="scientific">Robinsoniella peoriensis</name>
    <dbReference type="NCBI Taxonomy" id="180332"/>
    <lineage>
        <taxon>Bacteria</taxon>
        <taxon>Bacillati</taxon>
        <taxon>Bacillota</taxon>
        <taxon>Clostridia</taxon>
        <taxon>Lachnospirales</taxon>
        <taxon>Lachnospiraceae</taxon>
        <taxon>Robinsoniella</taxon>
    </lineage>
</organism>
<comment type="caution">
    <text evidence="2">The sequence shown here is derived from an EMBL/GenBank/DDBJ whole genome shotgun (WGS) entry which is preliminary data.</text>
</comment>
<dbReference type="SUPFAM" id="SSF159234">
    <property type="entry name" value="FomD-like"/>
    <property type="match status" value="1"/>
</dbReference>
<evidence type="ECO:0000259" key="1">
    <source>
        <dbReference type="Pfam" id="PF04167"/>
    </source>
</evidence>
<dbReference type="AlphaFoldDB" id="A0A4U8Q613"/>
<dbReference type="EMBL" id="QGQD01000057">
    <property type="protein sequence ID" value="TLD00302.1"/>
    <property type="molecule type" value="Genomic_DNA"/>
</dbReference>
<name>A0A4U8Q613_9FIRM</name>
<dbReference type="RefSeq" id="WP_027295158.1">
    <property type="nucleotide sequence ID" value="NZ_QGQD01000057.1"/>
</dbReference>
<feature type="domain" description="DUF402" evidence="1">
    <location>
        <begin position="8"/>
        <end position="146"/>
    </location>
</feature>
<reference evidence="2 3" key="1">
    <citation type="journal article" date="2019" name="Anaerobe">
        <title>Detection of Robinsoniella peoriensis in multiple bone samples of a trauma patient.</title>
        <authorList>
            <person name="Schrottner P."/>
            <person name="Hartwich K."/>
            <person name="Bunk B."/>
            <person name="Schober I."/>
            <person name="Helbig S."/>
            <person name="Rudolph W.W."/>
            <person name="Gunzer F."/>
        </authorList>
    </citation>
    <scope>NUCLEOTIDE SEQUENCE [LARGE SCALE GENOMIC DNA]</scope>
    <source>
        <strain evidence="2 3">DSM 106044</strain>
    </source>
</reference>
<gene>
    <name evidence="2" type="ORF">DSM106044_02971</name>
</gene>
<evidence type="ECO:0000313" key="3">
    <source>
        <dbReference type="Proteomes" id="UP000306509"/>
    </source>
</evidence>
<dbReference type="STRING" id="180332.GCA_000797495_00128"/>
<evidence type="ECO:0000313" key="2">
    <source>
        <dbReference type="EMBL" id="TLD00302.1"/>
    </source>
</evidence>